<dbReference type="EMBL" id="JAAIUW010000001">
    <property type="protein sequence ID" value="KAF7844774.1"/>
    <property type="molecule type" value="Genomic_DNA"/>
</dbReference>
<comment type="caution">
    <text evidence="6">The sequence shown here is derived from an EMBL/GenBank/DDBJ whole genome shotgun (WGS) entry which is preliminary data.</text>
</comment>
<keyword evidence="2" id="KW-0238">DNA-binding</keyword>
<dbReference type="SUPFAM" id="SSF101941">
    <property type="entry name" value="NAC domain"/>
    <property type="match status" value="2"/>
</dbReference>
<dbReference type="PANTHER" id="PTHR31719:SF179">
    <property type="entry name" value="OS08G0148400 PROTEIN"/>
    <property type="match status" value="1"/>
</dbReference>
<dbReference type="PANTHER" id="PTHR31719">
    <property type="entry name" value="NAC TRANSCRIPTION FACTOR 56"/>
    <property type="match status" value="1"/>
</dbReference>
<reference evidence="6" key="1">
    <citation type="submission" date="2020-09" db="EMBL/GenBank/DDBJ databases">
        <title>Genome-Enabled Discovery of Anthraquinone Biosynthesis in Senna tora.</title>
        <authorList>
            <person name="Kang S.-H."/>
            <person name="Pandey R.P."/>
            <person name="Lee C.-M."/>
            <person name="Sim J.-S."/>
            <person name="Jeong J.-T."/>
            <person name="Choi B.-S."/>
            <person name="Jung M."/>
            <person name="Ginzburg D."/>
            <person name="Zhao K."/>
            <person name="Won S.Y."/>
            <person name="Oh T.-J."/>
            <person name="Yu Y."/>
            <person name="Kim N.-H."/>
            <person name="Lee O.R."/>
            <person name="Lee T.-H."/>
            <person name="Bashyal P."/>
            <person name="Kim T.-S."/>
            <person name="Lee W.-H."/>
            <person name="Kawkins C."/>
            <person name="Kim C.-K."/>
            <person name="Kim J.S."/>
            <person name="Ahn B.O."/>
            <person name="Rhee S.Y."/>
            <person name="Sohng J.K."/>
        </authorList>
    </citation>
    <scope>NUCLEOTIDE SEQUENCE</scope>
    <source>
        <tissue evidence="6">Leaf</tissue>
    </source>
</reference>
<protein>
    <submittedName>
        <fullName evidence="6">NAC domain-containing protein 72-like</fullName>
    </submittedName>
</protein>
<feature type="domain" description="NAC" evidence="5">
    <location>
        <begin position="37"/>
        <end position="181"/>
    </location>
</feature>
<dbReference type="Pfam" id="PF02365">
    <property type="entry name" value="NAM"/>
    <property type="match status" value="2"/>
</dbReference>
<keyword evidence="7" id="KW-1185">Reference proteome</keyword>
<evidence type="ECO:0000313" key="7">
    <source>
        <dbReference type="Proteomes" id="UP000634136"/>
    </source>
</evidence>
<gene>
    <name evidence="6" type="ORF">G2W53_001679</name>
</gene>
<dbReference type="GO" id="GO:0006355">
    <property type="term" value="P:regulation of DNA-templated transcription"/>
    <property type="evidence" value="ECO:0007669"/>
    <property type="project" value="InterPro"/>
</dbReference>
<organism evidence="6 7">
    <name type="scientific">Senna tora</name>
    <dbReference type="NCBI Taxonomy" id="362788"/>
    <lineage>
        <taxon>Eukaryota</taxon>
        <taxon>Viridiplantae</taxon>
        <taxon>Streptophyta</taxon>
        <taxon>Embryophyta</taxon>
        <taxon>Tracheophyta</taxon>
        <taxon>Spermatophyta</taxon>
        <taxon>Magnoliopsida</taxon>
        <taxon>eudicotyledons</taxon>
        <taxon>Gunneridae</taxon>
        <taxon>Pentapetalae</taxon>
        <taxon>rosids</taxon>
        <taxon>fabids</taxon>
        <taxon>Fabales</taxon>
        <taxon>Fabaceae</taxon>
        <taxon>Caesalpinioideae</taxon>
        <taxon>Cassia clade</taxon>
        <taxon>Senna</taxon>
    </lineage>
</organism>
<evidence type="ECO:0000256" key="4">
    <source>
        <dbReference type="ARBA" id="ARBA00023242"/>
    </source>
</evidence>
<dbReference type="PROSITE" id="PS51005">
    <property type="entry name" value="NAC"/>
    <property type="match status" value="1"/>
</dbReference>
<proteinExistence type="predicted"/>
<dbReference type="InterPro" id="IPR036093">
    <property type="entry name" value="NAC_dom_sf"/>
</dbReference>
<evidence type="ECO:0000313" key="6">
    <source>
        <dbReference type="EMBL" id="KAF7844774.1"/>
    </source>
</evidence>
<evidence type="ECO:0000256" key="3">
    <source>
        <dbReference type="ARBA" id="ARBA00023163"/>
    </source>
</evidence>
<dbReference type="Gene3D" id="2.170.150.80">
    <property type="entry name" value="NAC domain"/>
    <property type="match status" value="2"/>
</dbReference>
<dbReference type="AlphaFoldDB" id="A0A834XI69"/>
<accession>A0A834XI69</accession>
<keyword evidence="1" id="KW-0805">Transcription regulation</keyword>
<name>A0A834XI69_9FABA</name>
<dbReference type="Proteomes" id="UP000634136">
    <property type="component" value="Unassembled WGS sequence"/>
</dbReference>
<sequence length="252" mass="28090">MSTTQDDYPPINRGEQEWYFFSPREKLYAKGNVTKRTVPGGYWNASGKECSSVLFEGNEIGKWRTMIFHEGKRGDDDYPPINRGEHEWYFFSPREKLYAKGNVTKRTVPGGYWNASGKECSSVLFEGNEIGKWRTMIFHEGKRGDGNNKPTPWLMREYRLVGSSHCNMKLDDWVLYKIYVNPKNYRSRGGGSRGFGTGGTDGRVFGGESTTAAEATTTTAFGSCGIRGTDDRVCGGQSTTVAAATTTTATVR</sequence>
<keyword evidence="4" id="KW-0539">Nucleus</keyword>
<dbReference type="GO" id="GO:0003677">
    <property type="term" value="F:DNA binding"/>
    <property type="evidence" value="ECO:0007669"/>
    <property type="project" value="UniProtKB-KW"/>
</dbReference>
<evidence type="ECO:0000259" key="5">
    <source>
        <dbReference type="PROSITE" id="PS51005"/>
    </source>
</evidence>
<dbReference type="InterPro" id="IPR003441">
    <property type="entry name" value="NAC-dom"/>
</dbReference>
<keyword evidence="3" id="KW-0804">Transcription</keyword>
<evidence type="ECO:0000256" key="1">
    <source>
        <dbReference type="ARBA" id="ARBA00023015"/>
    </source>
</evidence>
<evidence type="ECO:0000256" key="2">
    <source>
        <dbReference type="ARBA" id="ARBA00023125"/>
    </source>
</evidence>